<dbReference type="InterPro" id="IPR020846">
    <property type="entry name" value="MFS_dom"/>
</dbReference>
<dbReference type="Gene3D" id="1.20.1250.20">
    <property type="entry name" value="MFS general substrate transporter like domains"/>
    <property type="match status" value="2"/>
</dbReference>
<feature type="compositionally biased region" description="Basic and acidic residues" evidence="3">
    <location>
        <begin position="1206"/>
        <end position="1218"/>
    </location>
</feature>
<feature type="compositionally biased region" description="Basic and acidic residues" evidence="3">
    <location>
        <begin position="1117"/>
        <end position="1130"/>
    </location>
</feature>
<dbReference type="CDD" id="cd06179">
    <property type="entry name" value="MFS_TRI12_like"/>
    <property type="match status" value="1"/>
</dbReference>
<reference evidence="6" key="1">
    <citation type="submission" date="2020-04" db="EMBL/GenBank/DDBJ databases">
        <title>Draft genome resource of the tomato pathogen Pseudocercospora fuligena.</title>
        <authorList>
            <person name="Zaccaron A."/>
        </authorList>
    </citation>
    <scope>NUCLEOTIDE SEQUENCE</scope>
    <source>
        <strain evidence="6">PF001</strain>
    </source>
</reference>
<feature type="transmembrane region" description="Helical" evidence="4">
    <location>
        <begin position="211"/>
        <end position="230"/>
    </location>
</feature>
<name>A0A8H6VDU5_9PEZI</name>
<dbReference type="Pfam" id="PF08639">
    <property type="entry name" value="Sld3_STD"/>
    <property type="match status" value="1"/>
</dbReference>
<keyword evidence="4" id="KW-1133">Transmembrane helix</keyword>
<feature type="compositionally biased region" description="Polar residues" evidence="3">
    <location>
        <begin position="1162"/>
        <end position="1177"/>
    </location>
</feature>
<dbReference type="Proteomes" id="UP000660729">
    <property type="component" value="Unassembled WGS sequence"/>
</dbReference>
<evidence type="ECO:0000256" key="4">
    <source>
        <dbReference type="SAM" id="Phobius"/>
    </source>
</evidence>
<dbReference type="GO" id="GO:0016020">
    <property type="term" value="C:membrane"/>
    <property type="evidence" value="ECO:0007669"/>
    <property type="project" value="UniProtKB-SubCell"/>
</dbReference>
<feature type="transmembrane region" description="Helical" evidence="4">
    <location>
        <begin position="120"/>
        <end position="138"/>
    </location>
</feature>
<feature type="transmembrane region" description="Helical" evidence="4">
    <location>
        <begin position="285"/>
        <end position="303"/>
    </location>
</feature>
<evidence type="ECO:0000256" key="1">
    <source>
        <dbReference type="ARBA" id="ARBA00004141"/>
    </source>
</evidence>
<keyword evidence="7" id="KW-1185">Reference proteome</keyword>
<sequence>MKELDEEQCSESRIVTAVPDNANTTTSDESTLEGNLIYDLDDQEPQLNFRTYIAIASLFLLQWVQIMALQGPSSALSFIAADISASETAQWIPNALSLVQAVIGPLVASASDTFQARKTILVLCCILSLIGAAIAPGSEDIARLVAATVLIGFGFATVPLAYCIPSEIVPRKWYPAVQGSLNTFAAMSTITSILSVGALTRDDPHQGWRNYYWIMFAVWGVTILGLLFGYKPPKRHTRSETLKTLDKIRQLDLVGFLLLTTGLSLFLVGMGLGGIIYAWSNAPMLATLIIGIVTLFAFVLYEWKATTYGILHHDLFRGPLEYVRTYVGCILLIFIEGIMLFAFVIFYPQLTGDLFETDPFLISTRIIPWWVGATLTTFAYGYISTKTRSIRLPLLLGFLLWTGGMIGLATVQPGQSINALVFCGLAGVGFAGPLTLIVAGVQLATPHHLISTATSVITSTRAVAATVFTAIYTSVVTARAKSYTPRYVGTAVEGAGLPMSSVGPFIAALTSKNSTALANVPGANENVIQAGQVALQHAQADSMRPVWIIAAAFGALACVVCWFMGDIKKTMTYRVNAPVEELHAKQREACISRDTIQDQAHVQDEATRKRKRDDSSEAHIAIDTRPFSIRADSSNPFAKPLTFKPQCLLDRSQLPLAYLDTTHDGTRLFAAYVQVLEACHEHRNDINVLIVEEEEEQRLYAVERVQKRQYALCRLRSSVRKDEMIARSKLDVRPREPQQKRQALQSVDAGKPWWMSASVDMSTSVDTWTGQKPKLLLQAATEGRPVSAGVVQVGENDLDIARSAIGEVQPEDVTDPKPTSPEDALEELAKHYLDTLYLSRTPLAYFVKGPLARARAVFSAQPTELISFLRGAILSASVADKKYRENVSELVREMSLLETPDSKPKTRRKRKWKPKRDKYGFFADEKDYVEQWWRKDDEGASPPSSVESLESRLQRRLRKVRNRETFLQVILILETMALEASAPPASVPPPNLESQNIESQAGDAQALAGEKKPRKKKEVDLASVIQTLIDRLSIWYSLDTSSSLKTKNDNGTAAKGEAKDDLKDFATEVVIPFWSSRIFDQANATSKKLGGPAAPDPLKRKSGSALRKPGEPATRPAPEKKPRKPLERASTDTLNRRRAPSLHRSATDQDALAPLIKREQSEQPSLKSIPQAKANSQPRKHVSLLDQAMGSRRQVDFSAMSQASEAKLREKAKREQLVREAVSGIRKPNRSLATEETAKKADEGFARELAKRKSSKSQTQRSTTAKEAAPITATPRHIKATPAPRRRIQASSDERSGATSMVPSSSTKLFAQPGDVVGSTPAVPQTGHRSKHTSGIEDTPSRGFAKYMPVGLGREPGTLLESPSATRMANIEATPLKPMPSLSAKSRLQAVVEASPDNKNDDSGIVLDDTTDPTSIYKSLGWDDDDDYEPLQ</sequence>
<feature type="region of interest" description="Disordered" evidence="3">
    <location>
        <begin position="1086"/>
        <end position="1182"/>
    </location>
</feature>
<dbReference type="SUPFAM" id="SSF103473">
    <property type="entry name" value="MFS general substrate transporter"/>
    <property type="match status" value="1"/>
</dbReference>
<dbReference type="InterPro" id="IPR042511">
    <property type="entry name" value="Sld3"/>
</dbReference>
<keyword evidence="4" id="KW-0812">Transmembrane</keyword>
<feature type="transmembrane region" description="Helical" evidence="4">
    <location>
        <begin position="390"/>
        <end position="411"/>
    </location>
</feature>
<proteinExistence type="predicted"/>
<feature type="domain" description="Major facilitator superfamily (MFS) profile" evidence="5">
    <location>
        <begin position="51"/>
        <end position="569"/>
    </location>
</feature>
<evidence type="ECO:0000256" key="2">
    <source>
        <dbReference type="ARBA" id="ARBA00022448"/>
    </source>
</evidence>
<gene>
    <name evidence="6" type="ORF">HII31_11721</name>
</gene>
<dbReference type="Pfam" id="PF06609">
    <property type="entry name" value="TRI12"/>
    <property type="match status" value="1"/>
</dbReference>
<accession>A0A8H6VDU5</accession>
<dbReference type="PANTHER" id="PTHR28067:SF1">
    <property type="entry name" value="DNA REPLICATION REGULATOR SLD3"/>
    <property type="match status" value="1"/>
</dbReference>
<dbReference type="InterPro" id="IPR010573">
    <property type="entry name" value="MFS_Str1/Tri12-like"/>
</dbReference>
<feature type="transmembrane region" description="Helical" evidence="4">
    <location>
        <begin position="176"/>
        <end position="199"/>
    </location>
</feature>
<organism evidence="6 7">
    <name type="scientific">Pseudocercospora fuligena</name>
    <dbReference type="NCBI Taxonomy" id="685502"/>
    <lineage>
        <taxon>Eukaryota</taxon>
        <taxon>Fungi</taxon>
        <taxon>Dikarya</taxon>
        <taxon>Ascomycota</taxon>
        <taxon>Pezizomycotina</taxon>
        <taxon>Dothideomycetes</taxon>
        <taxon>Dothideomycetidae</taxon>
        <taxon>Mycosphaerellales</taxon>
        <taxon>Mycosphaerellaceae</taxon>
        <taxon>Pseudocercospora</taxon>
    </lineage>
</organism>
<dbReference type="GO" id="GO:0006270">
    <property type="term" value="P:DNA replication initiation"/>
    <property type="evidence" value="ECO:0007669"/>
    <property type="project" value="InterPro"/>
</dbReference>
<feature type="region of interest" description="Disordered" evidence="3">
    <location>
        <begin position="982"/>
        <end position="1016"/>
    </location>
</feature>
<dbReference type="InterPro" id="IPR036259">
    <property type="entry name" value="MFS_trans_sf"/>
</dbReference>
<feature type="compositionally biased region" description="Basic residues" evidence="3">
    <location>
        <begin position="1276"/>
        <end position="1288"/>
    </location>
</feature>
<comment type="subcellular location">
    <subcellularLocation>
        <location evidence="1">Membrane</location>
        <topology evidence="1">Multi-pass membrane protein</topology>
    </subcellularLocation>
</comment>
<protein>
    <submittedName>
        <fullName evidence="6">Trichothecene efflux pump TRI12</fullName>
    </submittedName>
</protein>
<feature type="transmembrane region" description="Helical" evidence="4">
    <location>
        <begin position="417"/>
        <end position="441"/>
    </location>
</feature>
<feature type="transmembrane region" description="Helical" evidence="4">
    <location>
        <begin position="546"/>
        <end position="565"/>
    </location>
</feature>
<feature type="transmembrane region" description="Helical" evidence="4">
    <location>
        <begin position="144"/>
        <end position="164"/>
    </location>
</feature>
<dbReference type="InterPro" id="IPR013948">
    <property type="entry name" value="DNA_replication_reg_Sld3_C"/>
</dbReference>
<feature type="compositionally biased region" description="Acidic residues" evidence="3">
    <location>
        <begin position="1422"/>
        <end position="1432"/>
    </location>
</feature>
<feature type="region of interest" description="Disordered" evidence="3">
    <location>
        <begin position="1195"/>
        <end position="1350"/>
    </location>
</feature>
<feature type="compositionally biased region" description="Basic and acidic residues" evidence="3">
    <location>
        <begin position="1236"/>
        <end position="1251"/>
    </location>
</feature>
<feature type="region of interest" description="Disordered" evidence="3">
    <location>
        <begin position="1373"/>
        <end position="1432"/>
    </location>
</feature>
<dbReference type="Gene3D" id="1.20.58.2130">
    <property type="match status" value="1"/>
</dbReference>
<dbReference type="PROSITE" id="PS50850">
    <property type="entry name" value="MFS"/>
    <property type="match status" value="1"/>
</dbReference>
<feature type="compositionally biased region" description="Low complexity" evidence="3">
    <location>
        <begin position="1256"/>
        <end position="1266"/>
    </location>
</feature>
<evidence type="ECO:0000313" key="6">
    <source>
        <dbReference type="EMBL" id="KAF7186927.1"/>
    </source>
</evidence>
<keyword evidence="2" id="KW-0813">Transport</keyword>
<evidence type="ECO:0000259" key="5">
    <source>
        <dbReference type="PROSITE" id="PS50850"/>
    </source>
</evidence>
<dbReference type="PANTHER" id="PTHR28067">
    <property type="entry name" value="DNA REPLICATION REGULATOR SLD3"/>
    <property type="match status" value="1"/>
</dbReference>
<keyword evidence="4" id="KW-0472">Membrane</keyword>
<dbReference type="GO" id="GO:0022857">
    <property type="term" value="F:transmembrane transporter activity"/>
    <property type="evidence" value="ECO:0007669"/>
    <property type="project" value="InterPro"/>
</dbReference>
<feature type="compositionally biased region" description="Polar residues" evidence="3">
    <location>
        <begin position="1297"/>
        <end position="1309"/>
    </location>
</feature>
<evidence type="ECO:0000313" key="7">
    <source>
        <dbReference type="Proteomes" id="UP000660729"/>
    </source>
</evidence>
<dbReference type="GO" id="GO:0031261">
    <property type="term" value="C:DNA replication preinitiation complex"/>
    <property type="evidence" value="ECO:0007669"/>
    <property type="project" value="TreeGrafter"/>
</dbReference>
<feature type="transmembrane region" description="Helical" evidence="4">
    <location>
        <begin position="251"/>
        <end position="279"/>
    </location>
</feature>
<feature type="transmembrane region" description="Helical" evidence="4">
    <location>
        <begin position="366"/>
        <end position="383"/>
    </location>
</feature>
<dbReference type="InterPro" id="IPR053791">
    <property type="entry name" value="MFS_Tri12-like"/>
</dbReference>
<comment type="caution">
    <text evidence="6">The sequence shown here is derived from an EMBL/GenBank/DDBJ whole genome shotgun (WGS) entry which is preliminary data.</text>
</comment>
<feature type="transmembrane region" description="Helical" evidence="4">
    <location>
        <begin position="323"/>
        <end position="346"/>
    </location>
</feature>
<evidence type="ECO:0000256" key="3">
    <source>
        <dbReference type="SAM" id="MobiDB-lite"/>
    </source>
</evidence>
<dbReference type="OrthoDB" id="5395343at2759"/>
<dbReference type="EMBL" id="JABCIY010000244">
    <property type="protein sequence ID" value="KAF7186927.1"/>
    <property type="molecule type" value="Genomic_DNA"/>
</dbReference>